<organism evidence="7 8">
    <name type="scientific">Triplophysa rosa</name>
    <name type="common">Cave loach</name>
    <dbReference type="NCBI Taxonomy" id="992332"/>
    <lineage>
        <taxon>Eukaryota</taxon>
        <taxon>Metazoa</taxon>
        <taxon>Chordata</taxon>
        <taxon>Craniata</taxon>
        <taxon>Vertebrata</taxon>
        <taxon>Euteleostomi</taxon>
        <taxon>Actinopterygii</taxon>
        <taxon>Neopterygii</taxon>
        <taxon>Teleostei</taxon>
        <taxon>Ostariophysi</taxon>
        <taxon>Cypriniformes</taxon>
        <taxon>Nemacheilidae</taxon>
        <taxon>Triplophysa</taxon>
    </lineage>
</organism>
<comment type="caution">
    <text evidence="7">The sequence shown here is derived from an EMBL/GenBank/DDBJ whole genome shotgun (WGS) entry which is preliminary data.</text>
</comment>
<dbReference type="PROSITE" id="PS50950">
    <property type="entry name" value="ZF_THAP"/>
    <property type="match status" value="1"/>
</dbReference>
<evidence type="ECO:0000256" key="1">
    <source>
        <dbReference type="ARBA" id="ARBA00022723"/>
    </source>
</evidence>
<evidence type="ECO:0000256" key="5">
    <source>
        <dbReference type="PROSITE-ProRule" id="PRU00309"/>
    </source>
</evidence>
<dbReference type="SUPFAM" id="SSF57716">
    <property type="entry name" value="Glucocorticoid receptor-like (DNA-binding domain)"/>
    <property type="match status" value="1"/>
</dbReference>
<sequence length="763" mass="86456">MMKASVGVDGKEQCERRPDIQLLHPSESVCQPRCAQPLLNPQPTQQQSCLQKPALGEMLLLTFTIGAEPDRASEQAINMPLKISKYCAVPGCGRTQSLHNLPSKSDSRNAWLKFIFKDVPAHVGKTLSVCSLHFTADSFVNKAQVDAGFAERLRLKSSAVPSILDPTGMAQQSYKAPTKQDIGCQTDTQKCTSRGTQLSFGTLGPKIRSKGTQTEVSCISVGVSTTFTPLASLPWSSTSLKDSRPPKRARLELEGEESASFEVFDQQDTTYESVTTVTESSQLQCMSTQEETKYIVFENCLLQLFDTCPVCSRRCDVRARRKGTFVAVDQLCPHCQYFRQWKSQPVVGSTPLGNLQLSAAIYFTGGSFFRLEKIFNTMHVKSITHRTFRKHASMYLEPAVIYTWKKEQEELLQQLSLGDKVIVGGDMRADSPGHSAKYGSYTIMDLKSNIILDIQLVQSNEVAGNYHVEKEGLKRSLKFLEAHGVRLECIVTDRHPQIQHFLRECKITQFYDVWHLEKGLSKKLEQIGRDKDCQVVKKWQRSIKNHVYWTAASSKTAEERVAKWTSMVNHIQDIHSHDDPAYPQCEHEIRASKDRSKWFQQGTKALHTVQKLLTNKRMLKDVEKLSPHFQTSSLEAFHSVILRFAPKNVVYPYLGMLCRLYLASMHFNENSNRPQAKTKTGKPMYRLLFPEAKKGEYSTRPLKSQATYRYVNNLMTFLFEKVIPDPLPYMEEIHKIKVPETLSAQYGRPSMEEAIERGGLNPT</sequence>
<evidence type="ECO:0000313" key="7">
    <source>
        <dbReference type="EMBL" id="KAI7800533.1"/>
    </source>
</evidence>
<evidence type="ECO:0000256" key="2">
    <source>
        <dbReference type="ARBA" id="ARBA00022771"/>
    </source>
</evidence>
<dbReference type="EMBL" id="JAFHDT010000014">
    <property type="protein sequence ID" value="KAI7800533.1"/>
    <property type="molecule type" value="Genomic_DNA"/>
</dbReference>
<dbReference type="SMART" id="SM00980">
    <property type="entry name" value="THAP"/>
    <property type="match status" value="1"/>
</dbReference>
<dbReference type="PANTHER" id="PTHR31751">
    <property type="entry name" value="SI:CH211-108C17.2-RELATED-RELATED"/>
    <property type="match status" value="1"/>
</dbReference>
<keyword evidence="2 5" id="KW-0863">Zinc-finger</keyword>
<reference evidence="7" key="1">
    <citation type="submission" date="2021-02" db="EMBL/GenBank/DDBJ databases">
        <title>Comparative genomics reveals that relaxation of natural selection precedes convergent phenotypic evolution of cavefish.</title>
        <authorList>
            <person name="Peng Z."/>
        </authorList>
    </citation>
    <scope>NUCLEOTIDE SEQUENCE</scope>
    <source>
        <tissue evidence="7">Muscle</tissue>
    </source>
</reference>
<gene>
    <name evidence="7" type="ORF">IRJ41_005525</name>
</gene>
<evidence type="ECO:0000313" key="8">
    <source>
        <dbReference type="Proteomes" id="UP001059041"/>
    </source>
</evidence>
<evidence type="ECO:0000256" key="3">
    <source>
        <dbReference type="ARBA" id="ARBA00022833"/>
    </source>
</evidence>
<dbReference type="Pfam" id="PF05485">
    <property type="entry name" value="THAP"/>
    <property type="match status" value="1"/>
</dbReference>
<accession>A0A9W7TKG3</accession>
<dbReference type="PANTHER" id="PTHR31751:SF44">
    <property type="entry name" value="SI:CH211-211K8.4-RELATED"/>
    <property type="match status" value="1"/>
</dbReference>
<name>A0A9W7TKG3_TRIRA</name>
<feature type="domain" description="THAP-type" evidence="6">
    <location>
        <begin position="79"/>
        <end position="164"/>
    </location>
</feature>
<dbReference type="SMART" id="SM00692">
    <property type="entry name" value="DM3"/>
    <property type="match status" value="1"/>
</dbReference>
<keyword evidence="4 5" id="KW-0238">DNA-binding</keyword>
<proteinExistence type="predicted"/>
<evidence type="ECO:0000259" key="6">
    <source>
        <dbReference type="PROSITE" id="PS50950"/>
    </source>
</evidence>
<protein>
    <recommendedName>
        <fullName evidence="6">THAP-type domain-containing protein</fullName>
    </recommendedName>
</protein>
<dbReference type="AlphaFoldDB" id="A0A9W7TKG3"/>
<keyword evidence="3" id="KW-0862">Zinc</keyword>
<dbReference type="Proteomes" id="UP001059041">
    <property type="component" value="Linkage Group LG14"/>
</dbReference>
<keyword evidence="8" id="KW-1185">Reference proteome</keyword>
<keyword evidence="1" id="KW-0479">Metal-binding</keyword>
<dbReference type="GO" id="GO:0003677">
    <property type="term" value="F:DNA binding"/>
    <property type="evidence" value="ECO:0007669"/>
    <property type="project" value="UniProtKB-UniRule"/>
</dbReference>
<evidence type="ECO:0000256" key="4">
    <source>
        <dbReference type="ARBA" id="ARBA00023125"/>
    </source>
</evidence>
<dbReference type="InterPro" id="IPR006612">
    <property type="entry name" value="THAP_Znf"/>
</dbReference>
<dbReference type="GO" id="GO:0008270">
    <property type="term" value="F:zinc ion binding"/>
    <property type="evidence" value="ECO:0007669"/>
    <property type="project" value="UniProtKB-KW"/>
</dbReference>